<organism evidence="10 11">
    <name type="scientific">Caulobacter mirabilis</name>
    <dbReference type="NCBI Taxonomy" id="69666"/>
    <lineage>
        <taxon>Bacteria</taxon>
        <taxon>Pseudomonadati</taxon>
        <taxon>Pseudomonadota</taxon>
        <taxon>Alphaproteobacteria</taxon>
        <taxon>Caulobacterales</taxon>
        <taxon>Caulobacteraceae</taxon>
        <taxon>Caulobacter</taxon>
    </lineage>
</organism>
<proteinExistence type="inferred from homology"/>
<feature type="transmembrane region" description="Helical" evidence="7">
    <location>
        <begin position="122"/>
        <end position="144"/>
    </location>
</feature>
<comment type="cofactor">
    <cofactor evidence="6">
        <name>Zn(2+)</name>
        <dbReference type="ChEBI" id="CHEBI:29105"/>
    </cofactor>
    <text evidence="6">Binds 1 zinc ion per subunit.</text>
</comment>
<dbReference type="Pfam" id="PF01435">
    <property type="entry name" value="Peptidase_M48"/>
    <property type="match status" value="1"/>
</dbReference>
<evidence type="ECO:0000256" key="7">
    <source>
        <dbReference type="SAM" id="Phobius"/>
    </source>
</evidence>
<evidence type="ECO:0000256" key="3">
    <source>
        <dbReference type="ARBA" id="ARBA00022801"/>
    </source>
</evidence>
<evidence type="ECO:0000256" key="4">
    <source>
        <dbReference type="ARBA" id="ARBA00022833"/>
    </source>
</evidence>
<dbReference type="Gene3D" id="3.30.2010.10">
    <property type="entry name" value="Metalloproteases ('zincins'), catalytic domain"/>
    <property type="match status" value="1"/>
</dbReference>
<feature type="transmembrane region" description="Helical" evidence="7">
    <location>
        <begin position="302"/>
        <end position="321"/>
    </location>
</feature>
<dbReference type="GO" id="GO:0046872">
    <property type="term" value="F:metal ion binding"/>
    <property type="evidence" value="ECO:0007669"/>
    <property type="project" value="UniProtKB-KW"/>
</dbReference>
<sequence>MAVSPSAFDPAAETARYLAMLPPEVHAKATAYTQGGHWLLLWSAVVAAAVAWLILRSGLLVRLRNAVERRRRRPWLVALAVLPVALLLETLLTLPWNAYADWWRETAYNMTSQPFGEWLGEWALSGGIALVAMSLFYLAVYWLLRRAPRTWWLWASGVAGAFAVIALLLAPIYIAPLFNDYSPAPNGPVRDAVVAMAEANGIPSDKIYIYDGSKQSNRYTANVMGLFGSARINMSDTMFKAGADLGEIRAVVGHEMGHYARHDVLSRLGLVLALILAGFWLLDRLFEPAARLLGAANVRGIADPAGLPIFSLLLALIFLVATPLTNSLSRWAETGADNYSLRIAREPDGIAKALIQTVEYRAATPSLIEETLFYSHPSVSRRIRNAMEWKAKHPPAPARAAAPVSQP</sequence>
<evidence type="ECO:0000256" key="6">
    <source>
        <dbReference type="RuleBase" id="RU003983"/>
    </source>
</evidence>
<feature type="transmembrane region" description="Helical" evidence="7">
    <location>
        <begin position="151"/>
        <end position="174"/>
    </location>
</feature>
<feature type="domain" description="Peptidase M48" evidence="8">
    <location>
        <begin position="184"/>
        <end position="389"/>
    </location>
</feature>
<dbReference type="PANTHER" id="PTHR10120">
    <property type="entry name" value="CAAX PRENYL PROTEASE 1"/>
    <property type="match status" value="1"/>
</dbReference>
<dbReference type="InterPro" id="IPR001915">
    <property type="entry name" value="Peptidase_M48"/>
</dbReference>
<keyword evidence="4 6" id="KW-0862">Zinc</keyword>
<dbReference type="GO" id="GO:0006508">
    <property type="term" value="P:proteolysis"/>
    <property type="evidence" value="ECO:0007669"/>
    <property type="project" value="UniProtKB-KW"/>
</dbReference>
<name>A0A2D2AZN2_9CAUL</name>
<keyword evidence="7" id="KW-0472">Membrane</keyword>
<feature type="transmembrane region" description="Helical" evidence="7">
    <location>
        <begin position="264"/>
        <end position="282"/>
    </location>
</feature>
<reference evidence="10 11" key="1">
    <citation type="submission" date="2017-10" db="EMBL/GenBank/DDBJ databases">
        <title>Genome sequence of Caulobacter mirabilis FWC38.</title>
        <authorList>
            <person name="Fiebig A."/>
            <person name="Crosson S."/>
        </authorList>
    </citation>
    <scope>NUCLEOTIDE SEQUENCE [LARGE SCALE GENOMIC DNA]</scope>
    <source>
        <strain evidence="10 11">FWC 38</strain>
    </source>
</reference>
<keyword evidence="1 6" id="KW-0645">Protease</keyword>
<dbReference type="OrthoDB" id="9781930at2"/>
<feature type="transmembrane region" description="Helical" evidence="7">
    <location>
        <begin position="38"/>
        <end position="55"/>
    </location>
</feature>
<accession>A0A2D2AZN2</accession>
<evidence type="ECO:0000256" key="1">
    <source>
        <dbReference type="ARBA" id="ARBA00022670"/>
    </source>
</evidence>
<evidence type="ECO:0000259" key="9">
    <source>
        <dbReference type="Pfam" id="PF16491"/>
    </source>
</evidence>
<dbReference type="EMBL" id="CP024201">
    <property type="protein sequence ID" value="ATQ43469.1"/>
    <property type="molecule type" value="Genomic_DNA"/>
</dbReference>
<dbReference type="RefSeq" id="WP_099622720.1">
    <property type="nucleotide sequence ID" value="NZ_CP024201.1"/>
</dbReference>
<keyword evidence="3 6" id="KW-0378">Hydrolase</keyword>
<evidence type="ECO:0000313" key="10">
    <source>
        <dbReference type="EMBL" id="ATQ43469.1"/>
    </source>
</evidence>
<evidence type="ECO:0000259" key="8">
    <source>
        <dbReference type="Pfam" id="PF01435"/>
    </source>
</evidence>
<dbReference type="KEGG" id="cmb:CSW64_14145"/>
<feature type="domain" description="CAAX prenyl protease 1 N-terminal" evidence="9">
    <location>
        <begin position="20"/>
        <end position="179"/>
    </location>
</feature>
<evidence type="ECO:0000256" key="2">
    <source>
        <dbReference type="ARBA" id="ARBA00022723"/>
    </source>
</evidence>
<feature type="transmembrane region" description="Helical" evidence="7">
    <location>
        <begin position="75"/>
        <end position="96"/>
    </location>
</feature>
<dbReference type="GO" id="GO:0004222">
    <property type="term" value="F:metalloendopeptidase activity"/>
    <property type="evidence" value="ECO:0007669"/>
    <property type="project" value="InterPro"/>
</dbReference>
<keyword evidence="7" id="KW-1133">Transmembrane helix</keyword>
<dbReference type="AlphaFoldDB" id="A0A2D2AZN2"/>
<keyword evidence="2" id="KW-0479">Metal-binding</keyword>
<keyword evidence="7" id="KW-0812">Transmembrane</keyword>
<evidence type="ECO:0000313" key="11">
    <source>
        <dbReference type="Proteomes" id="UP000228945"/>
    </source>
</evidence>
<gene>
    <name evidence="10" type="ORF">CSW64_14145</name>
</gene>
<protein>
    <submittedName>
        <fullName evidence="10">Peptidase M48</fullName>
    </submittedName>
</protein>
<evidence type="ECO:0000256" key="5">
    <source>
        <dbReference type="ARBA" id="ARBA00023049"/>
    </source>
</evidence>
<dbReference type="InterPro" id="IPR032456">
    <property type="entry name" value="Peptidase_M48_N"/>
</dbReference>
<keyword evidence="11" id="KW-1185">Reference proteome</keyword>
<comment type="similarity">
    <text evidence="6">Belongs to the peptidase M48 family.</text>
</comment>
<dbReference type="Proteomes" id="UP000228945">
    <property type="component" value="Chromosome"/>
</dbReference>
<dbReference type="Pfam" id="PF16491">
    <property type="entry name" value="Peptidase_M48_N"/>
    <property type="match status" value="1"/>
</dbReference>
<keyword evidence="5 6" id="KW-0482">Metalloprotease</keyword>